<evidence type="ECO:0000313" key="3">
    <source>
        <dbReference type="Proteomes" id="UP001595698"/>
    </source>
</evidence>
<organism evidence="2 3">
    <name type="scientific">Streptosporangium jomthongense</name>
    <dbReference type="NCBI Taxonomy" id="1193683"/>
    <lineage>
        <taxon>Bacteria</taxon>
        <taxon>Bacillati</taxon>
        <taxon>Actinomycetota</taxon>
        <taxon>Actinomycetes</taxon>
        <taxon>Streptosporangiales</taxon>
        <taxon>Streptosporangiaceae</taxon>
        <taxon>Streptosporangium</taxon>
    </lineage>
</organism>
<sequence>MTRTIRLVSMFGISGDDGAGNRAVRPDAASRTPVTGGFGSGDPLNRDRPRPFVPGGRRPDARHS</sequence>
<feature type="region of interest" description="Disordered" evidence="1">
    <location>
        <begin position="12"/>
        <end position="64"/>
    </location>
</feature>
<evidence type="ECO:0000313" key="2">
    <source>
        <dbReference type="EMBL" id="MFC3985155.1"/>
    </source>
</evidence>
<comment type="caution">
    <text evidence="2">The sequence shown here is derived from an EMBL/GenBank/DDBJ whole genome shotgun (WGS) entry which is preliminary data.</text>
</comment>
<proteinExistence type="predicted"/>
<accession>A0ABV8FAW9</accession>
<dbReference type="RefSeq" id="WP_362771951.1">
    <property type="nucleotide sequence ID" value="NZ_JBHSBC010000041.1"/>
</dbReference>
<dbReference type="EMBL" id="JBHSBC010000041">
    <property type="protein sequence ID" value="MFC3985155.1"/>
    <property type="molecule type" value="Genomic_DNA"/>
</dbReference>
<gene>
    <name evidence="2" type="ORF">ACFOYY_33855</name>
</gene>
<dbReference type="Proteomes" id="UP001595698">
    <property type="component" value="Unassembled WGS sequence"/>
</dbReference>
<keyword evidence="3" id="KW-1185">Reference proteome</keyword>
<protein>
    <submittedName>
        <fullName evidence="2">Uncharacterized protein</fullName>
    </submittedName>
</protein>
<reference evidence="3" key="1">
    <citation type="journal article" date="2019" name="Int. J. Syst. Evol. Microbiol.">
        <title>The Global Catalogue of Microorganisms (GCM) 10K type strain sequencing project: providing services to taxonomists for standard genome sequencing and annotation.</title>
        <authorList>
            <consortium name="The Broad Institute Genomics Platform"/>
            <consortium name="The Broad Institute Genome Sequencing Center for Infectious Disease"/>
            <person name="Wu L."/>
            <person name="Ma J."/>
        </authorList>
    </citation>
    <scope>NUCLEOTIDE SEQUENCE [LARGE SCALE GENOMIC DNA]</scope>
    <source>
        <strain evidence="3">TBRC 7912</strain>
    </source>
</reference>
<name>A0ABV8FAW9_9ACTN</name>
<evidence type="ECO:0000256" key="1">
    <source>
        <dbReference type="SAM" id="MobiDB-lite"/>
    </source>
</evidence>